<dbReference type="PANTHER" id="PTHR31223">
    <property type="entry name" value="LOG FAMILY PROTEIN YJL055W"/>
    <property type="match status" value="1"/>
</dbReference>
<dbReference type="InterPro" id="IPR005269">
    <property type="entry name" value="LOG"/>
</dbReference>
<name>A0A6J6EPB5_9ZZZZ</name>
<dbReference type="AlphaFoldDB" id="A0A6J6EPB5"/>
<dbReference type="InterPro" id="IPR031100">
    <property type="entry name" value="LOG_fam"/>
</dbReference>
<protein>
    <submittedName>
        <fullName evidence="1">Unannotated protein</fullName>
    </submittedName>
</protein>
<dbReference type="Gene3D" id="3.40.50.450">
    <property type="match status" value="1"/>
</dbReference>
<dbReference type="EMBL" id="CAEZTV010000029">
    <property type="protein sequence ID" value="CAB4577175.1"/>
    <property type="molecule type" value="Genomic_DNA"/>
</dbReference>
<dbReference type="Pfam" id="PF03641">
    <property type="entry name" value="Lysine_decarbox"/>
    <property type="match status" value="1"/>
</dbReference>
<proteinExistence type="predicted"/>
<dbReference type="PANTHER" id="PTHR31223:SF70">
    <property type="entry name" value="LOG FAMILY PROTEIN YJL055W"/>
    <property type="match status" value="1"/>
</dbReference>
<dbReference type="GO" id="GO:0009691">
    <property type="term" value="P:cytokinin biosynthetic process"/>
    <property type="evidence" value="ECO:0007669"/>
    <property type="project" value="InterPro"/>
</dbReference>
<dbReference type="GO" id="GO:0016799">
    <property type="term" value="F:hydrolase activity, hydrolyzing N-glycosyl compounds"/>
    <property type="evidence" value="ECO:0007669"/>
    <property type="project" value="TreeGrafter"/>
</dbReference>
<gene>
    <name evidence="1" type="ORF">UFOPK1747_00325</name>
</gene>
<sequence>MRVSVYCSSAKDIPQHSLDLAFEVGVAIGKAGWELVWGGGKASMMGKVAQGARSVGGRTVGVIPQALRNIEFEDEAAHEMHVVENMRTRKAKLEDLSDAFIALPGGLGTLEEFFEIWVGRYLKFHNKPIAVCDPMGVYKPLQTALDHLAQQNFMKAGQAELVTWCEDVPSAIRAISPGKW</sequence>
<dbReference type="GO" id="GO:0005829">
    <property type="term" value="C:cytosol"/>
    <property type="evidence" value="ECO:0007669"/>
    <property type="project" value="TreeGrafter"/>
</dbReference>
<organism evidence="1">
    <name type="scientific">freshwater metagenome</name>
    <dbReference type="NCBI Taxonomy" id="449393"/>
    <lineage>
        <taxon>unclassified sequences</taxon>
        <taxon>metagenomes</taxon>
        <taxon>ecological metagenomes</taxon>
    </lineage>
</organism>
<evidence type="ECO:0000313" key="1">
    <source>
        <dbReference type="EMBL" id="CAB4577175.1"/>
    </source>
</evidence>
<reference evidence="1" key="1">
    <citation type="submission" date="2020-05" db="EMBL/GenBank/DDBJ databases">
        <authorList>
            <person name="Chiriac C."/>
            <person name="Salcher M."/>
            <person name="Ghai R."/>
            <person name="Kavagutti S V."/>
        </authorList>
    </citation>
    <scope>NUCLEOTIDE SEQUENCE</scope>
</reference>
<dbReference type="NCBIfam" id="TIGR00730">
    <property type="entry name" value="Rossman fold protein, TIGR00730 family"/>
    <property type="match status" value="1"/>
</dbReference>
<dbReference type="SUPFAM" id="SSF102405">
    <property type="entry name" value="MCP/YpsA-like"/>
    <property type="match status" value="1"/>
</dbReference>
<accession>A0A6J6EPB5</accession>